<dbReference type="Proteomes" id="UP001470230">
    <property type="component" value="Unassembled WGS sequence"/>
</dbReference>
<evidence type="ECO:0000313" key="1">
    <source>
        <dbReference type="EMBL" id="KAK8848186.1"/>
    </source>
</evidence>
<keyword evidence="2" id="KW-1185">Reference proteome</keyword>
<organism evidence="1 2">
    <name type="scientific">Tritrichomonas musculus</name>
    <dbReference type="NCBI Taxonomy" id="1915356"/>
    <lineage>
        <taxon>Eukaryota</taxon>
        <taxon>Metamonada</taxon>
        <taxon>Parabasalia</taxon>
        <taxon>Tritrichomonadida</taxon>
        <taxon>Tritrichomonadidae</taxon>
        <taxon>Tritrichomonas</taxon>
    </lineage>
</organism>
<accession>A0ABR2HIX5</accession>
<comment type="caution">
    <text evidence="1">The sequence shown here is derived from an EMBL/GenBank/DDBJ whole genome shotgun (WGS) entry which is preliminary data.</text>
</comment>
<sequence>MYFQDQELEYEVFKTPVFFEKQEVKLILTNKKLLISNINTTFKKLEYNDIDSNNLKFTYKKNSNPDRYDIAKLCIRDTKKTNSN</sequence>
<dbReference type="EMBL" id="JAPFFF010000027">
    <property type="protein sequence ID" value="KAK8848186.1"/>
    <property type="molecule type" value="Genomic_DNA"/>
</dbReference>
<name>A0ABR2HIX5_9EUKA</name>
<protein>
    <submittedName>
        <fullName evidence="1">Uncharacterized protein</fullName>
    </submittedName>
</protein>
<evidence type="ECO:0000313" key="2">
    <source>
        <dbReference type="Proteomes" id="UP001470230"/>
    </source>
</evidence>
<reference evidence="1 2" key="1">
    <citation type="submission" date="2024-04" db="EMBL/GenBank/DDBJ databases">
        <title>Tritrichomonas musculus Genome.</title>
        <authorList>
            <person name="Alves-Ferreira E."/>
            <person name="Grigg M."/>
            <person name="Lorenzi H."/>
            <person name="Galac M."/>
        </authorList>
    </citation>
    <scope>NUCLEOTIDE SEQUENCE [LARGE SCALE GENOMIC DNA]</scope>
    <source>
        <strain evidence="1 2">EAF2021</strain>
    </source>
</reference>
<proteinExistence type="predicted"/>
<gene>
    <name evidence="1" type="ORF">M9Y10_019242</name>
</gene>